<evidence type="ECO:0000259" key="4">
    <source>
        <dbReference type="Pfam" id="PF07859"/>
    </source>
</evidence>
<feature type="domain" description="Alpha/beta hydrolase fold-3" evidence="4">
    <location>
        <begin position="76"/>
        <end position="297"/>
    </location>
</feature>
<organism evidence="5 6">
    <name type="scientific">Olea europaea subsp. europaea</name>
    <dbReference type="NCBI Taxonomy" id="158383"/>
    <lineage>
        <taxon>Eukaryota</taxon>
        <taxon>Viridiplantae</taxon>
        <taxon>Streptophyta</taxon>
        <taxon>Embryophyta</taxon>
        <taxon>Tracheophyta</taxon>
        <taxon>Spermatophyta</taxon>
        <taxon>Magnoliopsida</taxon>
        <taxon>eudicotyledons</taxon>
        <taxon>Gunneridae</taxon>
        <taxon>Pentapetalae</taxon>
        <taxon>asterids</taxon>
        <taxon>lamiids</taxon>
        <taxon>Lamiales</taxon>
        <taxon>Oleaceae</taxon>
        <taxon>Oleeae</taxon>
        <taxon>Olea</taxon>
    </lineage>
</organism>
<accession>A0A8S0ST79</accession>
<dbReference type="SUPFAM" id="SSF53474">
    <property type="entry name" value="alpha/beta-Hydrolases"/>
    <property type="match status" value="1"/>
</dbReference>
<evidence type="ECO:0000256" key="3">
    <source>
        <dbReference type="PROSITE-ProRule" id="PRU10038"/>
    </source>
</evidence>
<dbReference type="Pfam" id="PF07859">
    <property type="entry name" value="Abhydrolase_3"/>
    <property type="match status" value="1"/>
</dbReference>
<dbReference type="InterPro" id="IPR050466">
    <property type="entry name" value="Carboxylest/Gibb_receptor"/>
</dbReference>
<dbReference type="InterPro" id="IPR002168">
    <property type="entry name" value="Lipase_GDXG_HIS_AS"/>
</dbReference>
<dbReference type="Gramene" id="OE9A058807T1">
    <property type="protein sequence ID" value="OE9A058807C1"/>
    <property type="gene ID" value="OE9A058807"/>
</dbReference>
<dbReference type="InterPro" id="IPR013094">
    <property type="entry name" value="AB_hydrolase_3"/>
</dbReference>
<evidence type="ECO:0000313" key="5">
    <source>
        <dbReference type="EMBL" id="CAA2996138.1"/>
    </source>
</evidence>
<dbReference type="AlphaFoldDB" id="A0A8S0ST79"/>
<dbReference type="OrthoDB" id="408631at2759"/>
<keyword evidence="6" id="KW-1185">Reference proteome</keyword>
<reference evidence="5 6" key="1">
    <citation type="submission" date="2019-12" db="EMBL/GenBank/DDBJ databases">
        <authorList>
            <person name="Alioto T."/>
            <person name="Alioto T."/>
            <person name="Gomez Garrido J."/>
        </authorList>
    </citation>
    <scope>NUCLEOTIDE SEQUENCE [LARGE SCALE GENOMIC DNA]</scope>
</reference>
<dbReference type="EMBL" id="CACTIH010005517">
    <property type="protein sequence ID" value="CAA2996138.1"/>
    <property type="molecule type" value="Genomic_DNA"/>
</dbReference>
<keyword evidence="2" id="KW-0378">Hydrolase</keyword>
<comment type="caution">
    <text evidence="5">The sequence shown here is derived from an EMBL/GenBank/DDBJ whole genome shotgun (WGS) entry which is preliminary data.</text>
</comment>
<feature type="active site" evidence="3">
    <location>
        <position position="164"/>
    </location>
</feature>
<name>A0A8S0ST79_OLEEU</name>
<comment type="similarity">
    <text evidence="1">Belongs to the 'GDXG' lipolytic enzyme family.</text>
</comment>
<dbReference type="PANTHER" id="PTHR23024">
    <property type="entry name" value="ARYLACETAMIDE DEACETYLASE"/>
    <property type="match status" value="1"/>
</dbReference>
<dbReference type="PROSITE" id="PS01173">
    <property type="entry name" value="LIPASE_GDXG_HIS"/>
    <property type="match status" value="1"/>
</dbReference>
<dbReference type="PANTHER" id="PTHR23024:SF458">
    <property type="entry name" value="ALPHA_BETA HYDROLASE FOLD-3 DOMAIN-CONTAINING PROTEIN"/>
    <property type="match status" value="1"/>
</dbReference>
<evidence type="ECO:0000256" key="1">
    <source>
        <dbReference type="ARBA" id="ARBA00010515"/>
    </source>
</evidence>
<sequence length="319" mass="35036">MAASNDEIEYEYPSVIRIYKNGHVERLRDTDFVPAGTDPQTGVSSKDVTNIVPGTEVYVRIYLPNLTNKYKKIPLVVYFHGGGFVVSTPASATYHNYLNLLAAETQVIAVSVHYRLAPENSIPIAYDDSWAALQWVISHSNGNGPDDWLNNYADFGRLFLSGDSAGANIAHNLAMRIGNSELGQNVNISGIALVHPYFWGSNIIGLEAVDPNTKLLQDRLWPTICPSNPDNDDPRNNPIAEGGPGLTGLGCKRVLVCVAEKDFLKHVGLVYFEALGRSGWKGAVELVETEGKGHAFHLYDLQCDKAKELMTRVAAFFNN</sequence>
<proteinExistence type="inferred from homology"/>
<dbReference type="PROSITE" id="PS01174">
    <property type="entry name" value="LIPASE_GDXG_SER"/>
    <property type="match status" value="1"/>
</dbReference>
<protein>
    <submittedName>
        <fullName evidence="5">Probable carboxylesterase 2</fullName>
    </submittedName>
</protein>
<dbReference type="InterPro" id="IPR029058">
    <property type="entry name" value="AB_hydrolase_fold"/>
</dbReference>
<dbReference type="Gene3D" id="3.40.50.1820">
    <property type="entry name" value="alpha/beta hydrolase"/>
    <property type="match status" value="1"/>
</dbReference>
<dbReference type="InterPro" id="IPR033140">
    <property type="entry name" value="Lipase_GDXG_put_SER_AS"/>
</dbReference>
<gene>
    <name evidence="5" type="ORF">OLEA9_A058807</name>
</gene>
<dbReference type="GO" id="GO:0016787">
    <property type="term" value="F:hydrolase activity"/>
    <property type="evidence" value="ECO:0007669"/>
    <property type="project" value="UniProtKB-KW"/>
</dbReference>
<dbReference type="Proteomes" id="UP000594638">
    <property type="component" value="Unassembled WGS sequence"/>
</dbReference>
<evidence type="ECO:0000313" key="6">
    <source>
        <dbReference type="Proteomes" id="UP000594638"/>
    </source>
</evidence>
<evidence type="ECO:0000256" key="2">
    <source>
        <dbReference type="ARBA" id="ARBA00022801"/>
    </source>
</evidence>